<sequence length="668" mass="76463">MDDDIELANKTVQQKSSKSFVRLDKESSDEDEDESESEDEEEALMDVSSSESSDEESSDDEEEEEEEEEEFLEDSEDDEAGLLRAMKAQKKKLEYARLRNRAEHSDDSDEEKDSEEEDDVGVRGKRKQDFYGDEEIDHEDAEEEEDRKDEEAAARAAQKQRAGKMRLGDFGLEDEEDDSEEEASSSSEEEEEEEDSEEMTLQQKAQRSKLGAKKTPLEEEEEEEKGKQKKKKRSKTSDGGSGGVVVEALDDDEKRAKREKLENASANADEAEEVRALAEELQKTLAEVETNVEPIVKSAKRGEYLTEEGISYLDTKYMLLLSYCVNLTFYLLMKSEGKSIKDHPVVMRLVEIRSYIEKLRPIDKKLHYQNHAWRCVVFTSTFIAFIDRLHKQTNERILFFVSNKTQIEKLLKVVNEDGAAGGDNLQFKPNPSALVGRGEGAEGEDEEGDGKYRPPKMLPTTMEQDEDGKEKSNKEKRREKEQRRRAQRSSLIKELAHELGEDPEEIQDGEANDRNAFVKREHARMEARARIEEDLFTRVPLTKQERKRQNATTRNISSIAAIGDFGDDVADLVERAQELDELPSNDRKRRLVDVVQDGNRSVPIGMRSGRRDTGEEDVPLRDTLGVRLFLLDFIASFFLTISASSYRSFDKSFPWFIVVKFDAKIITE</sequence>
<dbReference type="Pfam" id="PF04000">
    <property type="entry name" value="Sas10_Utp3"/>
    <property type="match status" value="1"/>
</dbReference>
<name>K8EC61_9CHLO</name>
<feature type="compositionally biased region" description="Basic and acidic residues" evidence="1">
    <location>
        <begin position="468"/>
        <end position="484"/>
    </location>
</feature>
<organism evidence="2 3">
    <name type="scientific">Bathycoccus prasinos</name>
    <dbReference type="NCBI Taxonomy" id="41875"/>
    <lineage>
        <taxon>Eukaryota</taxon>
        <taxon>Viridiplantae</taxon>
        <taxon>Chlorophyta</taxon>
        <taxon>Mamiellophyceae</taxon>
        <taxon>Mamiellales</taxon>
        <taxon>Bathycoccaceae</taxon>
        <taxon>Bathycoccus</taxon>
    </lineage>
</organism>
<evidence type="ECO:0008006" key="4">
    <source>
        <dbReference type="Google" id="ProtNLM"/>
    </source>
</evidence>
<feature type="compositionally biased region" description="Polar residues" evidence="1">
    <location>
        <begin position="10"/>
        <end position="19"/>
    </location>
</feature>
<reference evidence="2 3" key="1">
    <citation type="submission" date="2011-10" db="EMBL/GenBank/DDBJ databases">
        <authorList>
            <person name="Genoscope - CEA"/>
        </authorList>
    </citation>
    <scope>NUCLEOTIDE SEQUENCE [LARGE SCALE GENOMIC DNA]</scope>
    <source>
        <strain evidence="2 3">RCC 1105</strain>
    </source>
</reference>
<feature type="compositionally biased region" description="Acidic residues" evidence="1">
    <location>
        <begin position="131"/>
        <end position="148"/>
    </location>
</feature>
<dbReference type="STRING" id="41875.K8EC61"/>
<dbReference type="Proteomes" id="UP000198341">
    <property type="component" value="Chromosome 3"/>
</dbReference>
<dbReference type="GO" id="GO:0000462">
    <property type="term" value="P:maturation of SSU-rRNA from tricistronic rRNA transcript (SSU-rRNA, 5.8S rRNA, LSU-rRNA)"/>
    <property type="evidence" value="ECO:0007669"/>
    <property type="project" value="TreeGrafter"/>
</dbReference>
<dbReference type="OrthoDB" id="203440at2759"/>
<feature type="compositionally biased region" description="Acidic residues" evidence="1">
    <location>
        <begin position="171"/>
        <end position="198"/>
    </location>
</feature>
<feature type="compositionally biased region" description="Acidic residues" evidence="1">
    <location>
        <begin position="27"/>
        <end position="44"/>
    </location>
</feature>
<dbReference type="KEGG" id="bpg:Bathy03g01730"/>
<accession>K8EC61</accession>
<evidence type="ECO:0000313" key="2">
    <source>
        <dbReference type="EMBL" id="CCO15489.1"/>
    </source>
</evidence>
<protein>
    <recommendedName>
        <fullName evidence="4">Sas10 C-terminal domain-containing protein</fullName>
    </recommendedName>
</protein>
<keyword evidence="3" id="KW-1185">Reference proteome</keyword>
<gene>
    <name evidence="2" type="ORF">Bathy03g01730</name>
</gene>
<dbReference type="PANTHER" id="PTHR13237">
    <property type="entry name" value="SOMETHING ABOUT SILENCING PROTEIN 10-RELATED"/>
    <property type="match status" value="1"/>
</dbReference>
<dbReference type="PANTHER" id="PTHR13237:SF9">
    <property type="entry name" value="NEUROGUIDIN"/>
    <property type="match status" value="1"/>
</dbReference>
<feature type="compositionally biased region" description="Basic and acidic residues" evidence="1">
    <location>
        <begin position="91"/>
        <end position="105"/>
    </location>
</feature>
<feature type="region of interest" description="Disordered" evidence="1">
    <location>
        <begin position="421"/>
        <end position="489"/>
    </location>
</feature>
<dbReference type="eggNOG" id="KOG3117">
    <property type="taxonomic scope" value="Eukaryota"/>
</dbReference>
<feature type="region of interest" description="Disordered" evidence="1">
    <location>
        <begin position="1"/>
        <end position="251"/>
    </location>
</feature>
<dbReference type="InterPro" id="IPR007146">
    <property type="entry name" value="Sas10/Utp3/C1D"/>
</dbReference>
<feature type="compositionally biased region" description="Acidic residues" evidence="1">
    <location>
        <begin position="52"/>
        <end position="80"/>
    </location>
</feature>
<dbReference type="GO" id="GO:0032040">
    <property type="term" value="C:small-subunit processome"/>
    <property type="evidence" value="ECO:0007669"/>
    <property type="project" value="TreeGrafter"/>
</dbReference>
<dbReference type="AlphaFoldDB" id="K8EC61"/>
<evidence type="ECO:0000313" key="3">
    <source>
        <dbReference type="Proteomes" id="UP000198341"/>
    </source>
</evidence>
<dbReference type="GeneID" id="19016711"/>
<feature type="compositionally biased region" description="Acidic residues" evidence="1">
    <location>
        <begin position="106"/>
        <end position="119"/>
    </location>
</feature>
<dbReference type="EMBL" id="FO082276">
    <property type="protein sequence ID" value="CCO15489.1"/>
    <property type="molecule type" value="Genomic_DNA"/>
</dbReference>
<evidence type="ECO:0000256" key="1">
    <source>
        <dbReference type="SAM" id="MobiDB-lite"/>
    </source>
</evidence>
<dbReference type="RefSeq" id="XP_007514052.1">
    <property type="nucleotide sequence ID" value="XM_007513990.1"/>
</dbReference>
<proteinExistence type="predicted"/>